<reference evidence="2" key="1">
    <citation type="submission" date="2016-11" db="EMBL/GenBank/DDBJ databases">
        <title>The genome of Nicotiana attenuata.</title>
        <authorList>
            <person name="Xu S."/>
            <person name="Brockmoeller T."/>
            <person name="Gaquerel E."/>
            <person name="Navarro A."/>
            <person name="Kuhl H."/>
            <person name="Gase K."/>
            <person name="Ling Z."/>
            <person name="Zhou W."/>
            <person name="Kreitzer C."/>
            <person name="Stanke M."/>
            <person name="Tang H."/>
            <person name="Lyons E."/>
            <person name="Pandey P."/>
            <person name="Pandey S.P."/>
            <person name="Timmermann B."/>
            <person name="Baldwin I.T."/>
        </authorList>
    </citation>
    <scope>NUCLEOTIDE SEQUENCE [LARGE SCALE GENOMIC DNA]</scope>
    <source>
        <strain evidence="2">UT</strain>
    </source>
</reference>
<gene>
    <name evidence="2" type="ORF">A4A49_01486</name>
</gene>
<protein>
    <submittedName>
        <fullName evidence="2">Uncharacterized protein</fullName>
    </submittedName>
</protein>
<evidence type="ECO:0000313" key="2">
    <source>
        <dbReference type="EMBL" id="OIS98604.1"/>
    </source>
</evidence>
<organism evidence="2 3">
    <name type="scientific">Nicotiana attenuata</name>
    <name type="common">Coyote tobacco</name>
    <dbReference type="NCBI Taxonomy" id="49451"/>
    <lineage>
        <taxon>Eukaryota</taxon>
        <taxon>Viridiplantae</taxon>
        <taxon>Streptophyta</taxon>
        <taxon>Embryophyta</taxon>
        <taxon>Tracheophyta</taxon>
        <taxon>Spermatophyta</taxon>
        <taxon>Magnoliopsida</taxon>
        <taxon>eudicotyledons</taxon>
        <taxon>Gunneridae</taxon>
        <taxon>Pentapetalae</taxon>
        <taxon>asterids</taxon>
        <taxon>lamiids</taxon>
        <taxon>Solanales</taxon>
        <taxon>Solanaceae</taxon>
        <taxon>Nicotianoideae</taxon>
        <taxon>Nicotianeae</taxon>
        <taxon>Nicotiana</taxon>
    </lineage>
</organism>
<feature type="compositionally biased region" description="Basic and acidic residues" evidence="1">
    <location>
        <begin position="14"/>
        <end position="28"/>
    </location>
</feature>
<dbReference type="OMA" id="CLAFKER"/>
<evidence type="ECO:0000313" key="3">
    <source>
        <dbReference type="Proteomes" id="UP000187609"/>
    </source>
</evidence>
<name>A0A1J6I0I6_NICAT</name>
<comment type="caution">
    <text evidence="2">The sequence shown here is derived from an EMBL/GenBank/DDBJ whole genome shotgun (WGS) entry which is preliminary data.</text>
</comment>
<sequence>MDHRQSKRSSRSTNEADDKNTKHRKIDDCVTMTQKEKRLLQRRLKYRQAATNRLLANINHVNPIKLISQIQDDFTVGVSCSTSETVTERSTIPSLDVSDKGKDLLDPFHVFEKGSTSGTANESRTQPLDQS</sequence>
<dbReference type="Gramene" id="OIS98604">
    <property type="protein sequence ID" value="OIS98604"/>
    <property type="gene ID" value="A4A49_01486"/>
</dbReference>
<feature type="region of interest" description="Disordered" evidence="1">
    <location>
        <begin position="1"/>
        <end position="28"/>
    </location>
</feature>
<dbReference type="EMBL" id="MJEQ01037191">
    <property type="protein sequence ID" value="OIS98604.1"/>
    <property type="molecule type" value="Genomic_DNA"/>
</dbReference>
<feature type="compositionally biased region" description="Polar residues" evidence="1">
    <location>
        <begin position="114"/>
        <end position="131"/>
    </location>
</feature>
<accession>A0A1J6I0I6</accession>
<dbReference type="SMR" id="A0A1J6I0I6"/>
<dbReference type="Proteomes" id="UP000187609">
    <property type="component" value="Unassembled WGS sequence"/>
</dbReference>
<keyword evidence="3" id="KW-1185">Reference proteome</keyword>
<feature type="compositionally biased region" description="Basic residues" evidence="1">
    <location>
        <begin position="1"/>
        <end position="10"/>
    </location>
</feature>
<dbReference type="AlphaFoldDB" id="A0A1J6I0I6"/>
<proteinExistence type="predicted"/>
<feature type="region of interest" description="Disordered" evidence="1">
    <location>
        <begin position="111"/>
        <end position="131"/>
    </location>
</feature>
<evidence type="ECO:0000256" key="1">
    <source>
        <dbReference type="SAM" id="MobiDB-lite"/>
    </source>
</evidence>